<dbReference type="SUPFAM" id="SSF102114">
    <property type="entry name" value="Radical SAM enzymes"/>
    <property type="match status" value="1"/>
</dbReference>
<dbReference type="InterPro" id="IPR013785">
    <property type="entry name" value="Aldolase_TIM"/>
</dbReference>
<keyword evidence="2" id="KW-1185">Reference proteome</keyword>
<dbReference type="EMBL" id="BLYI01000006">
    <property type="protein sequence ID" value="GFO83914.1"/>
    <property type="molecule type" value="Genomic_DNA"/>
</dbReference>
<evidence type="ECO:0000313" key="2">
    <source>
        <dbReference type="Proteomes" id="UP000613208"/>
    </source>
</evidence>
<protein>
    <submittedName>
        <fullName evidence="1">Uncharacterized protein</fullName>
    </submittedName>
</protein>
<dbReference type="RefSeq" id="WP_201309664.1">
    <property type="nucleotide sequence ID" value="NZ_BLYI01000006.1"/>
</dbReference>
<name>A0A916Q3U5_9FIRM</name>
<dbReference type="AlphaFoldDB" id="A0A916Q3U5"/>
<reference evidence="1" key="1">
    <citation type="submission" date="2020-06" db="EMBL/GenBank/DDBJ databases">
        <title>Characterization of fructooligosaccharide metabolism and fructooligosaccharide-degrading enzymes in human commensal butyrate producers.</title>
        <authorList>
            <person name="Tanno H."/>
            <person name="Fujii T."/>
            <person name="Hirano K."/>
            <person name="Maeno S."/>
            <person name="Tonozuka T."/>
            <person name="Sakamoto M."/>
            <person name="Ohkuma M."/>
            <person name="Tochio T."/>
            <person name="Endo A."/>
        </authorList>
    </citation>
    <scope>NUCLEOTIDE SEQUENCE</scope>
    <source>
        <strain evidence="1">JCM 17466</strain>
    </source>
</reference>
<organism evidence="1 2">
    <name type="scientific">Anaerostipes butyraticus</name>
    <dbReference type="NCBI Taxonomy" id="645466"/>
    <lineage>
        <taxon>Bacteria</taxon>
        <taxon>Bacillati</taxon>
        <taxon>Bacillota</taxon>
        <taxon>Clostridia</taxon>
        <taxon>Lachnospirales</taxon>
        <taxon>Lachnospiraceae</taxon>
        <taxon>Anaerostipes</taxon>
    </lineage>
</organism>
<gene>
    <name evidence="1" type="ORF">ANBU17_02610</name>
</gene>
<sequence length="195" mass="22458">MDPHGKAGQGCGALGLLLTVYTNAAMITDRGMRSFRKFPPHQIVTMYGASNRTHEKLCGCPDGYDRFCEGIQKLRALPSLLEMRTTIVKENQGDLEAMKEFTREHFGEDRKVQISRFVTKGIRGSVTDPSRCRLTPEENVRMIYSGMAQLHRKVKAVVLYRKDRKIICCQWKWRLIARLWMAGFPVRKYLVKLMC</sequence>
<evidence type="ECO:0000313" key="1">
    <source>
        <dbReference type="EMBL" id="GFO83914.1"/>
    </source>
</evidence>
<dbReference type="Gene3D" id="3.20.20.70">
    <property type="entry name" value="Aldolase class I"/>
    <property type="match status" value="1"/>
</dbReference>
<dbReference type="Proteomes" id="UP000613208">
    <property type="component" value="Unassembled WGS sequence"/>
</dbReference>
<dbReference type="InterPro" id="IPR058240">
    <property type="entry name" value="rSAM_sf"/>
</dbReference>
<proteinExistence type="predicted"/>
<comment type="caution">
    <text evidence="1">The sequence shown here is derived from an EMBL/GenBank/DDBJ whole genome shotgun (WGS) entry which is preliminary data.</text>
</comment>
<accession>A0A916Q3U5</accession>